<accession>A0A2C9W3X0</accession>
<protein>
    <submittedName>
        <fullName evidence="1">Uncharacterized protein</fullName>
    </submittedName>
</protein>
<reference evidence="1" key="1">
    <citation type="submission" date="2016-02" db="EMBL/GenBank/DDBJ databases">
        <title>WGS assembly of Manihot esculenta.</title>
        <authorList>
            <person name="Bredeson J.V."/>
            <person name="Prochnik S.E."/>
            <person name="Lyons J.B."/>
            <person name="Schmutz J."/>
            <person name="Grimwood J."/>
            <person name="Vrebalov J."/>
            <person name="Bart R.S."/>
            <person name="Amuge T."/>
            <person name="Ferguson M.E."/>
            <person name="Green R."/>
            <person name="Putnam N."/>
            <person name="Stites J."/>
            <person name="Rounsley S."/>
            <person name="Rokhsar D.S."/>
        </authorList>
    </citation>
    <scope>NUCLEOTIDE SEQUENCE [LARGE SCALE GENOMIC DNA]</scope>
    <source>
        <tissue evidence="1">Leaf</tissue>
    </source>
</reference>
<dbReference type="AlphaFoldDB" id="A0A2C9W3X0"/>
<name>A0A2C9W3X0_MANES</name>
<dbReference type="EMBL" id="CM004389">
    <property type="protein sequence ID" value="OAY53837.1"/>
    <property type="molecule type" value="Genomic_DNA"/>
</dbReference>
<evidence type="ECO:0000313" key="1">
    <source>
        <dbReference type="EMBL" id="OAY53837.1"/>
    </source>
</evidence>
<proteinExistence type="predicted"/>
<gene>
    <name evidence="1" type="ORF">MANES_03G027400</name>
</gene>
<organism evidence="1">
    <name type="scientific">Manihot esculenta</name>
    <name type="common">Cassava</name>
    <name type="synonym">Jatropha manihot</name>
    <dbReference type="NCBI Taxonomy" id="3983"/>
    <lineage>
        <taxon>Eukaryota</taxon>
        <taxon>Viridiplantae</taxon>
        <taxon>Streptophyta</taxon>
        <taxon>Embryophyta</taxon>
        <taxon>Tracheophyta</taxon>
        <taxon>Spermatophyta</taxon>
        <taxon>Magnoliopsida</taxon>
        <taxon>eudicotyledons</taxon>
        <taxon>Gunneridae</taxon>
        <taxon>Pentapetalae</taxon>
        <taxon>rosids</taxon>
        <taxon>fabids</taxon>
        <taxon>Malpighiales</taxon>
        <taxon>Euphorbiaceae</taxon>
        <taxon>Crotonoideae</taxon>
        <taxon>Manihoteae</taxon>
        <taxon>Manihot</taxon>
    </lineage>
</organism>
<sequence>MYKLHILQNKYNCKLQITAQRTRWPKLKNEIDRMEISLNMRLKIPKLSENQSIMN</sequence>